<keyword evidence="2" id="KW-1185">Reference proteome</keyword>
<dbReference type="EMBL" id="JACRSZ010000013">
    <property type="protein sequence ID" value="MBC8573882.1"/>
    <property type="molecule type" value="Genomic_DNA"/>
</dbReference>
<dbReference type="InterPro" id="IPR020483">
    <property type="entry name" value="Uncharacterised_YgbA"/>
</dbReference>
<proteinExistence type="predicted"/>
<organism evidence="1 2">
    <name type="scientific">Jingyaoa shaoxingensis</name>
    <dbReference type="NCBI Taxonomy" id="2763671"/>
    <lineage>
        <taxon>Bacteria</taxon>
        <taxon>Bacillati</taxon>
        <taxon>Bacillota</taxon>
        <taxon>Clostridia</taxon>
        <taxon>Lachnospirales</taxon>
        <taxon>Lachnospiraceae</taxon>
        <taxon>Jingyaoa</taxon>
    </lineage>
</organism>
<dbReference type="RefSeq" id="WP_334299715.1">
    <property type="nucleotide sequence ID" value="NZ_JACRSZ010000013.1"/>
</dbReference>
<dbReference type="Proteomes" id="UP000657421">
    <property type="component" value="Unassembled WGS sequence"/>
</dbReference>
<evidence type="ECO:0000313" key="1">
    <source>
        <dbReference type="EMBL" id="MBC8573882.1"/>
    </source>
</evidence>
<reference evidence="1 2" key="1">
    <citation type="submission" date="2020-08" db="EMBL/GenBank/DDBJ databases">
        <title>Genome public.</title>
        <authorList>
            <person name="Liu C."/>
            <person name="Sun Q."/>
        </authorList>
    </citation>
    <scope>NUCLEOTIDE SEQUENCE [LARGE SCALE GENOMIC DNA]</scope>
    <source>
        <strain evidence="1 2">NSJ-46</strain>
    </source>
</reference>
<sequence>MNKTERKRIREQQVVEKMTSLYCRKNHRKNDNGQMREEIRKVMRFSGLRRLLYYPGMTVWHLACNIRERSIDPT</sequence>
<evidence type="ECO:0000313" key="2">
    <source>
        <dbReference type="Proteomes" id="UP000657421"/>
    </source>
</evidence>
<gene>
    <name evidence="1" type="ORF">H8716_12420</name>
</gene>
<name>A0ABR7NDH3_9FIRM</name>
<comment type="caution">
    <text evidence="1">The sequence shown here is derived from an EMBL/GenBank/DDBJ whole genome shotgun (WGS) entry which is preliminary data.</text>
</comment>
<dbReference type="Pfam" id="PF11756">
    <property type="entry name" value="YgbA_NO"/>
    <property type="match status" value="1"/>
</dbReference>
<accession>A0ABR7NDH3</accession>
<protein>
    <submittedName>
        <fullName evidence="1">Nitrous oxide-stimulated promoter family protein</fullName>
    </submittedName>
</protein>